<dbReference type="InterPro" id="IPR005490">
    <property type="entry name" value="LD_TPept_cat_dom"/>
</dbReference>
<keyword evidence="3" id="KW-0808">Transferase</keyword>
<dbReference type="KEGG" id="hch:HCH_04045"/>
<keyword evidence="5 7" id="KW-0573">Peptidoglycan synthesis</keyword>
<dbReference type="HOGENOM" id="CLU_032558_1_0_6"/>
<sequence>MSKKFKFVMVGVSLAATLALTCFYKFGRSVWVPLYLDLKGRRTVDDVMRNIGPVVEPGLQDAFARAGVTYPPQRITLLAFKEEKRLELWAEQDGVQVLVSAYPIQAASGVAGPKLREGDRQVPEGFYRIEGFNPNSSFHLSMKLNYPSPFDLKHAQAEGRTSPGGDIFIHGKASSVGCLAMGDPAVEDLFILANRVGVTNIDVIIAPHDFRMRAPEATPQSAPAWLPELYQDIEQSLRPFAVSDVKSS</sequence>
<evidence type="ECO:0000256" key="5">
    <source>
        <dbReference type="ARBA" id="ARBA00022984"/>
    </source>
</evidence>
<feature type="active site" description="Proton donor/acceptor" evidence="7">
    <location>
        <position position="170"/>
    </location>
</feature>
<dbReference type="STRING" id="349521.HCH_04045"/>
<evidence type="ECO:0000259" key="8">
    <source>
        <dbReference type="PROSITE" id="PS52029"/>
    </source>
</evidence>
<proteinExistence type="inferred from homology"/>
<evidence type="ECO:0000256" key="7">
    <source>
        <dbReference type="PROSITE-ProRule" id="PRU01373"/>
    </source>
</evidence>
<gene>
    <name evidence="9" type="ordered locus">HCH_04045</name>
</gene>
<feature type="active site" description="Nucleophile" evidence="7">
    <location>
        <position position="178"/>
    </location>
</feature>
<dbReference type="PANTHER" id="PTHR36699:SF1">
    <property type="entry name" value="L,D-TRANSPEPTIDASE YAFK-RELATED"/>
    <property type="match status" value="1"/>
</dbReference>
<dbReference type="GO" id="GO:0004180">
    <property type="term" value="F:carboxypeptidase activity"/>
    <property type="evidence" value="ECO:0007669"/>
    <property type="project" value="UniProtKB-ARBA"/>
</dbReference>
<evidence type="ECO:0000256" key="4">
    <source>
        <dbReference type="ARBA" id="ARBA00022960"/>
    </source>
</evidence>
<dbReference type="GO" id="GO:0016740">
    <property type="term" value="F:transferase activity"/>
    <property type="evidence" value="ECO:0007669"/>
    <property type="project" value="UniProtKB-KW"/>
</dbReference>
<accession>Q2SF14</accession>
<dbReference type="PROSITE" id="PS52029">
    <property type="entry name" value="LD_TPASE"/>
    <property type="match status" value="1"/>
</dbReference>
<comment type="pathway">
    <text evidence="1 7">Cell wall biogenesis; peptidoglycan biosynthesis.</text>
</comment>
<dbReference type="CDD" id="cd16913">
    <property type="entry name" value="YkuD_like"/>
    <property type="match status" value="1"/>
</dbReference>
<dbReference type="MEROPS" id="C82.A01"/>
<dbReference type="InterPro" id="IPR038063">
    <property type="entry name" value="Transpep_catalytic_dom"/>
</dbReference>
<evidence type="ECO:0000256" key="3">
    <source>
        <dbReference type="ARBA" id="ARBA00022679"/>
    </source>
</evidence>
<dbReference type="UniPathway" id="UPA00219"/>
<keyword evidence="6 7" id="KW-0961">Cell wall biogenesis/degradation</keyword>
<dbReference type="SUPFAM" id="SSF141523">
    <property type="entry name" value="L,D-transpeptidase catalytic domain-like"/>
    <property type="match status" value="1"/>
</dbReference>
<dbReference type="GO" id="GO:0009252">
    <property type="term" value="P:peptidoglycan biosynthetic process"/>
    <property type="evidence" value="ECO:0007669"/>
    <property type="project" value="UniProtKB-UniPathway"/>
</dbReference>
<protein>
    <submittedName>
        <fullName evidence="9">Uncharacterized protein conserved in bacteria</fullName>
    </submittedName>
</protein>
<evidence type="ECO:0000256" key="2">
    <source>
        <dbReference type="ARBA" id="ARBA00005992"/>
    </source>
</evidence>
<dbReference type="EMBL" id="CP000155">
    <property type="protein sequence ID" value="ABC30760.1"/>
    <property type="molecule type" value="Genomic_DNA"/>
</dbReference>
<name>Q2SF14_HAHCH</name>
<dbReference type="PANTHER" id="PTHR36699">
    <property type="entry name" value="LD-TRANSPEPTIDASE"/>
    <property type="match status" value="1"/>
</dbReference>
<evidence type="ECO:0000256" key="1">
    <source>
        <dbReference type="ARBA" id="ARBA00004752"/>
    </source>
</evidence>
<organism evidence="9 10">
    <name type="scientific">Hahella chejuensis (strain KCTC 2396)</name>
    <dbReference type="NCBI Taxonomy" id="349521"/>
    <lineage>
        <taxon>Bacteria</taxon>
        <taxon>Pseudomonadati</taxon>
        <taxon>Pseudomonadota</taxon>
        <taxon>Gammaproteobacteria</taxon>
        <taxon>Oceanospirillales</taxon>
        <taxon>Hahellaceae</taxon>
        <taxon>Hahella</taxon>
    </lineage>
</organism>
<dbReference type="RefSeq" id="WP_011397827.1">
    <property type="nucleotide sequence ID" value="NC_007645.1"/>
</dbReference>
<dbReference type="GO" id="GO:0008360">
    <property type="term" value="P:regulation of cell shape"/>
    <property type="evidence" value="ECO:0007669"/>
    <property type="project" value="UniProtKB-UniRule"/>
</dbReference>
<comment type="similarity">
    <text evidence="2">Belongs to the YkuD family.</text>
</comment>
<evidence type="ECO:0000313" key="9">
    <source>
        <dbReference type="EMBL" id="ABC30760.1"/>
    </source>
</evidence>
<keyword evidence="4 7" id="KW-0133">Cell shape</keyword>
<evidence type="ECO:0000256" key="6">
    <source>
        <dbReference type="ARBA" id="ARBA00023316"/>
    </source>
</evidence>
<evidence type="ECO:0000313" key="10">
    <source>
        <dbReference type="Proteomes" id="UP000000238"/>
    </source>
</evidence>
<dbReference type="AlphaFoldDB" id="Q2SF14"/>
<reference evidence="9 10" key="1">
    <citation type="journal article" date="2005" name="Nucleic Acids Res.">
        <title>Genomic blueprint of Hahella chejuensis, a marine microbe producing an algicidal agent.</title>
        <authorList>
            <person name="Jeong H."/>
            <person name="Yim J.H."/>
            <person name="Lee C."/>
            <person name="Choi S.-H."/>
            <person name="Park Y.K."/>
            <person name="Yoon S.H."/>
            <person name="Hur C.-G."/>
            <person name="Kang H.-Y."/>
            <person name="Kim D."/>
            <person name="Lee H.H."/>
            <person name="Park K.H."/>
            <person name="Park S.-H."/>
            <person name="Park H.-S."/>
            <person name="Lee H.K."/>
            <person name="Oh T.K."/>
            <person name="Kim J.F."/>
        </authorList>
    </citation>
    <scope>NUCLEOTIDE SEQUENCE [LARGE SCALE GENOMIC DNA]</scope>
    <source>
        <strain evidence="9 10">KCTC 2396</strain>
    </source>
</reference>
<dbReference type="Pfam" id="PF03734">
    <property type="entry name" value="YkuD"/>
    <property type="match status" value="1"/>
</dbReference>
<dbReference type="eggNOG" id="COG3034">
    <property type="taxonomic scope" value="Bacteria"/>
</dbReference>
<dbReference type="Proteomes" id="UP000000238">
    <property type="component" value="Chromosome"/>
</dbReference>
<dbReference type="GO" id="GO:0071555">
    <property type="term" value="P:cell wall organization"/>
    <property type="evidence" value="ECO:0007669"/>
    <property type="project" value="UniProtKB-UniRule"/>
</dbReference>
<keyword evidence="10" id="KW-1185">Reference proteome</keyword>
<feature type="domain" description="L,D-TPase catalytic" evidence="8">
    <location>
        <begin position="75"/>
        <end position="204"/>
    </location>
</feature>